<accession>A0A5J4TE91</accession>
<dbReference type="EMBL" id="SNRW01032953">
    <property type="protein sequence ID" value="KAA6356449.1"/>
    <property type="molecule type" value="Genomic_DNA"/>
</dbReference>
<name>A0A5J4TE91_9EUKA</name>
<gene>
    <name evidence="1" type="ORF">EZS28_048024</name>
</gene>
<proteinExistence type="predicted"/>
<reference evidence="1 2" key="1">
    <citation type="submission" date="2019-03" db="EMBL/GenBank/DDBJ databases">
        <title>Single cell metagenomics reveals metabolic interactions within the superorganism composed of flagellate Streblomastix strix and complex community of Bacteroidetes bacteria on its surface.</title>
        <authorList>
            <person name="Treitli S.C."/>
            <person name="Kolisko M."/>
            <person name="Husnik F."/>
            <person name="Keeling P."/>
            <person name="Hampl V."/>
        </authorList>
    </citation>
    <scope>NUCLEOTIDE SEQUENCE [LARGE SCALE GENOMIC DNA]</scope>
    <source>
        <strain evidence="1">ST1C</strain>
    </source>
</reference>
<evidence type="ECO:0000313" key="1">
    <source>
        <dbReference type="EMBL" id="KAA6356449.1"/>
    </source>
</evidence>
<protein>
    <submittedName>
        <fullName evidence="1">Uncharacterized protein</fullName>
    </submittedName>
</protein>
<organism evidence="1 2">
    <name type="scientific">Streblomastix strix</name>
    <dbReference type="NCBI Taxonomy" id="222440"/>
    <lineage>
        <taxon>Eukaryota</taxon>
        <taxon>Metamonada</taxon>
        <taxon>Preaxostyla</taxon>
        <taxon>Oxymonadida</taxon>
        <taxon>Streblomastigidae</taxon>
        <taxon>Streblomastix</taxon>
    </lineage>
</organism>
<dbReference type="AlphaFoldDB" id="A0A5J4TE91"/>
<comment type="caution">
    <text evidence="1">The sequence shown here is derived from an EMBL/GenBank/DDBJ whole genome shotgun (WGS) entry which is preliminary data.</text>
</comment>
<dbReference type="Proteomes" id="UP000324800">
    <property type="component" value="Unassembled WGS sequence"/>
</dbReference>
<evidence type="ECO:0000313" key="2">
    <source>
        <dbReference type="Proteomes" id="UP000324800"/>
    </source>
</evidence>
<sequence length="178" mass="20363">MPASFQEPLTDPPYQRTRLRDIELAPDAILILQYQRVTFAQEYNAVALITQLQVAILSTTKLMKMKRIFSYALNSPDYYTLMSLYVSLEVGQFLNVRGSPVFVMYKVQLIEVLSMIQTIKVSALQTSLKITSTSKFSQGYVSEQSFKLLPDQLTQQSTPFTLNVSIEMKKARNKSRMK</sequence>